<dbReference type="SUPFAM" id="SSF54690">
    <property type="entry name" value="Molybdopterin synthase subunit MoaE"/>
    <property type="match status" value="1"/>
</dbReference>
<accession>A0A1W2G7P2</accession>
<dbReference type="FunFam" id="3.90.1170.40:FF:000003">
    <property type="entry name" value="Molybdopterin converting factor subunit 2"/>
    <property type="match status" value="1"/>
</dbReference>
<dbReference type="PANTHER" id="PTHR23404">
    <property type="entry name" value="MOLYBDOPTERIN SYNTHASE RELATED"/>
    <property type="match status" value="1"/>
</dbReference>
<dbReference type="GO" id="GO:0030366">
    <property type="term" value="F:molybdopterin synthase activity"/>
    <property type="evidence" value="ECO:0007669"/>
    <property type="project" value="UniProtKB-EC"/>
</dbReference>
<comment type="pathway">
    <text evidence="1">Cofactor biosynthesis; molybdopterin biosynthesis.</text>
</comment>
<dbReference type="STRING" id="692418.SAMN04488029_1051"/>
<keyword evidence="14" id="KW-1185">Reference proteome</keyword>
<dbReference type="AlphaFoldDB" id="A0A1W2G7P2"/>
<dbReference type="InterPro" id="IPR003448">
    <property type="entry name" value="Mopterin_biosynth_MoaE"/>
</dbReference>
<protein>
    <recommendedName>
        <fullName evidence="4">Molybdopterin synthase catalytic subunit</fullName>
        <ecNumber evidence="3">2.8.1.12</ecNumber>
    </recommendedName>
    <alternativeName>
        <fullName evidence="10">MPT synthase subunit 2</fullName>
    </alternativeName>
    <alternativeName>
        <fullName evidence="8">Molybdenum cofactor biosynthesis protein E</fullName>
    </alternativeName>
    <alternativeName>
        <fullName evidence="9">Molybdopterin-converting factor large subunit</fullName>
    </alternativeName>
    <alternativeName>
        <fullName evidence="11">Molybdopterin-converting factor subunit 2</fullName>
    </alternativeName>
</protein>
<evidence type="ECO:0000256" key="5">
    <source>
        <dbReference type="ARBA" id="ARBA00022679"/>
    </source>
</evidence>
<evidence type="ECO:0000256" key="3">
    <source>
        <dbReference type="ARBA" id="ARBA00011950"/>
    </source>
</evidence>
<evidence type="ECO:0000256" key="2">
    <source>
        <dbReference type="ARBA" id="ARBA00005426"/>
    </source>
</evidence>
<dbReference type="Gene3D" id="3.90.1170.40">
    <property type="entry name" value="Molybdopterin biosynthesis MoaE subunit"/>
    <property type="match status" value="1"/>
</dbReference>
<comment type="subunit">
    <text evidence="7">Heterotetramer of 2 MoaD subunits and 2 MoaE subunits. Also stable as homodimer. The enzyme changes between these two forms during catalysis.</text>
</comment>
<gene>
    <name evidence="13" type="ORF">SAMN04488029_1051</name>
</gene>
<proteinExistence type="inferred from homology"/>
<dbReference type="EMBL" id="FWYF01000001">
    <property type="protein sequence ID" value="SMD32700.1"/>
    <property type="molecule type" value="Genomic_DNA"/>
</dbReference>
<sequence length="136" mass="15128">MIEITKTKIDVAGLIAAVSHEGAGATDVFIGTTRNKTSDKTVVKLDFEAYEPMAIKELQKIVDRAKQQWPILKYAVVHRVGVVEIGEEAVVIAVSTPHRQAAFESCRFIIDELKKSVPIWKKEIFEDGDVWVAAHP</sequence>
<organism evidence="13 14">
    <name type="scientific">Reichenbachiella faecimaris</name>
    <dbReference type="NCBI Taxonomy" id="692418"/>
    <lineage>
        <taxon>Bacteria</taxon>
        <taxon>Pseudomonadati</taxon>
        <taxon>Bacteroidota</taxon>
        <taxon>Cytophagia</taxon>
        <taxon>Cytophagales</taxon>
        <taxon>Reichenbachiellaceae</taxon>
        <taxon>Reichenbachiella</taxon>
    </lineage>
</organism>
<dbReference type="Pfam" id="PF02391">
    <property type="entry name" value="MoaE"/>
    <property type="match status" value="1"/>
</dbReference>
<dbReference type="GO" id="GO:0006777">
    <property type="term" value="P:Mo-molybdopterin cofactor biosynthetic process"/>
    <property type="evidence" value="ECO:0007669"/>
    <property type="project" value="UniProtKB-KW"/>
</dbReference>
<dbReference type="RefSeq" id="WP_084371347.1">
    <property type="nucleotide sequence ID" value="NZ_FWYF01000001.1"/>
</dbReference>
<name>A0A1W2G7P2_REIFA</name>
<keyword evidence="6" id="KW-0501">Molybdenum cofactor biosynthesis</keyword>
<evidence type="ECO:0000313" key="13">
    <source>
        <dbReference type="EMBL" id="SMD32700.1"/>
    </source>
</evidence>
<dbReference type="InterPro" id="IPR036563">
    <property type="entry name" value="MoaE_sf"/>
</dbReference>
<evidence type="ECO:0000256" key="7">
    <source>
        <dbReference type="ARBA" id="ARBA00026066"/>
    </source>
</evidence>
<evidence type="ECO:0000256" key="1">
    <source>
        <dbReference type="ARBA" id="ARBA00005046"/>
    </source>
</evidence>
<evidence type="ECO:0000256" key="12">
    <source>
        <dbReference type="ARBA" id="ARBA00049878"/>
    </source>
</evidence>
<dbReference type="Proteomes" id="UP000192472">
    <property type="component" value="Unassembled WGS sequence"/>
</dbReference>
<evidence type="ECO:0000313" key="14">
    <source>
        <dbReference type="Proteomes" id="UP000192472"/>
    </source>
</evidence>
<dbReference type="EC" id="2.8.1.12" evidence="3"/>
<reference evidence="13 14" key="1">
    <citation type="submission" date="2017-04" db="EMBL/GenBank/DDBJ databases">
        <authorList>
            <person name="Afonso C.L."/>
            <person name="Miller P.J."/>
            <person name="Scott M.A."/>
            <person name="Spackman E."/>
            <person name="Goraichik I."/>
            <person name="Dimitrov K.M."/>
            <person name="Suarez D.L."/>
            <person name="Swayne D.E."/>
        </authorList>
    </citation>
    <scope>NUCLEOTIDE SEQUENCE [LARGE SCALE GENOMIC DNA]</scope>
    <source>
        <strain evidence="13 14">DSM 26133</strain>
    </source>
</reference>
<dbReference type="OrthoDB" id="9803224at2"/>
<evidence type="ECO:0000256" key="11">
    <source>
        <dbReference type="ARBA" id="ARBA00032474"/>
    </source>
</evidence>
<evidence type="ECO:0000256" key="10">
    <source>
        <dbReference type="ARBA" id="ARBA00030781"/>
    </source>
</evidence>
<keyword evidence="5" id="KW-0808">Transferase</keyword>
<comment type="catalytic activity">
    <reaction evidence="12">
        <text>2 [molybdopterin-synthase sulfur-carrier protein]-C-terminal-Gly-aminoethanethioate + cyclic pyranopterin phosphate + H2O = molybdopterin + 2 [molybdopterin-synthase sulfur-carrier protein]-C-terminal Gly-Gly + 2 H(+)</text>
        <dbReference type="Rhea" id="RHEA:26333"/>
        <dbReference type="Rhea" id="RHEA-COMP:12202"/>
        <dbReference type="Rhea" id="RHEA-COMP:19907"/>
        <dbReference type="ChEBI" id="CHEBI:15377"/>
        <dbReference type="ChEBI" id="CHEBI:15378"/>
        <dbReference type="ChEBI" id="CHEBI:58698"/>
        <dbReference type="ChEBI" id="CHEBI:59648"/>
        <dbReference type="ChEBI" id="CHEBI:90778"/>
        <dbReference type="ChEBI" id="CHEBI:232372"/>
        <dbReference type="EC" id="2.8.1.12"/>
    </reaction>
</comment>
<evidence type="ECO:0000256" key="6">
    <source>
        <dbReference type="ARBA" id="ARBA00023150"/>
    </source>
</evidence>
<evidence type="ECO:0000256" key="9">
    <source>
        <dbReference type="ARBA" id="ARBA00030407"/>
    </source>
</evidence>
<evidence type="ECO:0000256" key="8">
    <source>
        <dbReference type="ARBA" id="ARBA00029745"/>
    </source>
</evidence>
<evidence type="ECO:0000256" key="4">
    <source>
        <dbReference type="ARBA" id="ARBA00013858"/>
    </source>
</evidence>
<dbReference type="CDD" id="cd00756">
    <property type="entry name" value="MoaE"/>
    <property type="match status" value="1"/>
</dbReference>
<comment type="similarity">
    <text evidence="2">Belongs to the MoaE family.</text>
</comment>